<dbReference type="SUPFAM" id="SSF82649">
    <property type="entry name" value="SufE/NifU"/>
    <property type="match status" value="1"/>
</dbReference>
<dbReference type="RefSeq" id="WP_067227011.1">
    <property type="nucleotide sequence ID" value="NZ_CP014145.1"/>
</dbReference>
<reference evidence="3 4" key="1">
    <citation type="journal article" date="2016" name="J. Biotechnol.">
        <title>First complete genome sequence of a species in the genus Microterricola, an extremophilic cold active enzyme producing bacterial strain ERGS5:02 isolated from Sikkim Himalaya.</title>
        <authorList>
            <person name="Himanshu"/>
            <person name="Swarnkar M.K."/>
            <person name="Singh D."/>
            <person name="Kumar R."/>
        </authorList>
    </citation>
    <scope>NUCLEOTIDE SEQUENCE [LARGE SCALE GENOMIC DNA]</scope>
    <source>
        <strain evidence="3 4">ERGS5:02</strain>
    </source>
</reference>
<feature type="domain" description="Fe-S metabolism associated" evidence="2">
    <location>
        <begin position="17"/>
        <end position="139"/>
    </location>
</feature>
<proteinExistence type="inferred from homology"/>
<organism evidence="3 4">
    <name type="scientific">Microterricola viridarii</name>
    <dbReference type="NCBI Taxonomy" id="412690"/>
    <lineage>
        <taxon>Bacteria</taxon>
        <taxon>Bacillati</taxon>
        <taxon>Actinomycetota</taxon>
        <taxon>Actinomycetes</taxon>
        <taxon>Micrococcales</taxon>
        <taxon>Microbacteriaceae</taxon>
        <taxon>Microterricola</taxon>
    </lineage>
</organism>
<evidence type="ECO:0000259" key="2">
    <source>
        <dbReference type="Pfam" id="PF02657"/>
    </source>
</evidence>
<sequence length="147" mass="16412">MTTTAELPEQLAEIRDDFLALEQRDRLQLLLEFSNELPELPERYQDHPDLFERVEECQSPVFLFVEVDEAGTVQLYATAPAESPTTRGFASILAQGLSGLSPEEVLAVPDDFPQTLGLTQAVSPLRIRGMTGMLARTKRQIRVRIAA</sequence>
<comment type="similarity">
    <text evidence="1">Belongs to the SufE family.</text>
</comment>
<evidence type="ECO:0000313" key="3">
    <source>
        <dbReference type="EMBL" id="AMB58317.1"/>
    </source>
</evidence>
<reference evidence="4" key="2">
    <citation type="submission" date="2016-01" db="EMBL/GenBank/DDBJ databases">
        <title>First complete genome sequence of a species in the genus Microterricola, an extremophilic cold active enzyme producing strain ERGS5:02 isolated from Sikkim Himalaya.</title>
        <authorList>
            <person name="Kumar R."/>
            <person name="Singh D."/>
            <person name="Swarnkar M.K."/>
        </authorList>
    </citation>
    <scope>NUCLEOTIDE SEQUENCE [LARGE SCALE GENOMIC DNA]</scope>
    <source>
        <strain evidence="4">ERGS5:02</strain>
    </source>
</reference>
<protein>
    <submittedName>
        <fullName evidence="3">Cysteine desufuration protein SufE</fullName>
    </submittedName>
</protein>
<dbReference type="AlphaFoldDB" id="A0A0X8E2M0"/>
<keyword evidence="4" id="KW-1185">Reference proteome</keyword>
<name>A0A0X8E2M0_9MICO</name>
<dbReference type="KEGG" id="mvd:AWU67_04990"/>
<dbReference type="OrthoDB" id="9806335at2"/>
<evidence type="ECO:0000256" key="1">
    <source>
        <dbReference type="ARBA" id="ARBA00010282"/>
    </source>
</evidence>
<dbReference type="EMBL" id="CP014145">
    <property type="protein sequence ID" value="AMB58317.1"/>
    <property type="molecule type" value="Genomic_DNA"/>
</dbReference>
<dbReference type="Pfam" id="PF02657">
    <property type="entry name" value="SufE"/>
    <property type="match status" value="1"/>
</dbReference>
<dbReference type="InterPro" id="IPR003808">
    <property type="entry name" value="Fe-S_metab-assoc_dom"/>
</dbReference>
<evidence type="ECO:0000313" key="4">
    <source>
        <dbReference type="Proteomes" id="UP000058305"/>
    </source>
</evidence>
<gene>
    <name evidence="3" type="ORF">AWU67_04990</name>
</gene>
<dbReference type="PANTHER" id="PTHR43597">
    <property type="entry name" value="SULFUR ACCEPTOR PROTEIN CSDE"/>
    <property type="match status" value="1"/>
</dbReference>
<accession>A0A0X8E2M0</accession>
<dbReference type="Proteomes" id="UP000058305">
    <property type="component" value="Chromosome"/>
</dbReference>
<dbReference type="Gene3D" id="3.90.1010.10">
    <property type="match status" value="1"/>
</dbReference>
<dbReference type="PANTHER" id="PTHR43597:SF5">
    <property type="entry name" value="SUFE-LIKE PROTEIN 2, CHLOROPLASTIC"/>
    <property type="match status" value="1"/>
</dbReference>